<dbReference type="GO" id="GO:0004659">
    <property type="term" value="F:prenyltransferase activity"/>
    <property type="evidence" value="ECO:0007669"/>
    <property type="project" value="InterPro"/>
</dbReference>
<dbReference type="NCBIfam" id="NF007877">
    <property type="entry name" value="PRK10581.1"/>
    <property type="match status" value="1"/>
</dbReference>
<dbReference type="Pfam" id="PF00348">
    <property type="entry name" value="polyprenyl_synt"/>
    <property type="match status" value="1"/>
</dbReference>
<dbReference type="NCBIfam" id="NF045485">
    <property type="entry name" value="FPPsyn"/>
    <property type="match status" value="1"/>
</dbReference>
<evidence type="ECO:0000313" key="8">
    <source>
        <dbReference type="EMBL" id="SFP19565.1"/>
    </source>
</evidence>
<sequence length="296" mass="32420">MTLKEVLTAYQERVNEKLKQAIDGLPVVAPKLKEAMSYGTLLGGKRVRPFLVYATANALNADLKLADAPAVAIECIHAYSLIHDDLPAMDDDDLRRGHPTVHKKYGEATGVLSGDALQAFAFEVLAKAEFEKDMLSNQVEMLKVLAVGSGYQGICGGQELDIEAENRLVSQSELEKVHQYKTGALIESAVELGLLCVKDLDENIKKGFRIYAHCIGLAFQVWDDVLDIISDTETLGKPQGSDIDSNKSTYPKLMGLEKAKEYAKSLASTAVASVAALPFDTRILQDFAMYIVERDH</sequence>
<protein>
    <submittedName>
        <fullName evidence="8">Farnesyl diphosphate synthase</fullName>
    </submittedName>
</protein>
<reference evidence="8 9" key="1">
    <citation type="submission" date="2016-10" db="EMBL/GenBank/DDBJ databases">
        <authorList>
            <person name="Varghese N."/>
            <person name="Submissions S."/>
        </authorList>
    </citation>
    <scope>NUCLEOTIDE SEQUENCE [LARGE SCALE GENOMIC DNA]</scope>
    <source>
        <strain evidence="8 9">DSM 1361</strain>
    </source>
</reference>
<dbReference type="Proteomes" id="UP000243745">
    <property type="component" value="Unassembled WGS sequence"/>
</dbReference>
<dbReference type="PROSITE" id="PS00723">
    <property type="entry name" value="POLYPRENYL_SYNTHASE_1"/>
    <property type="match status" value="1"/>
</dbReference>
<keyword evidence="5" id="KW-0460">Magnesium</keyword>
<comment type="similarity">
    <text evidence="2 7">Belongs to the FPP/GGPP synthase family.</text>
</comment>
<dbReference type="OrthoDB" id="9805316at2"/>
<evidence type="ECO:0000256" key="3">
    <source>
        <dbReference type="ARBA" id="ARBA00022679"/>
    </source>
</evidence>
<dbReference type="GO" id="GO:0016114">
    <property type="term" value="P:terpenoid biosynthetic process"/>
    <property type="evidence" value="ECO:0007669"/>
    <property type="project" value="UniProtKB-ARBA"/>
</dbReference>
<comment type="cofactor">
    <cofactor evidence="1">
        <name>Mg(2+)</name>
        <dbReference type="ChEBI" id="CHEBI:18420"/>
    </cofactor>
</comment>
<accession>A0A662ZH96</accession>
<keyword evidence="9" id="KW-1185">Reference proteome</keyword>
<dbReference type="GO" id="GO:0005737">
    <property type="term" value="C:cytoplasm"/>
    <property type="evidence" value="ECO:0007669"/>
    <property type="project" value="UniProtKB-ARBA"/>
</dbReference>
<proteinExistence type="inferred from homology"/>
<evidence type="ECO:0000256" key="5">
    <source>
        <dbReference type="ARBA" id="ARBA00022842"/>
    </source>
</evidence>
<dbReference type="InterPro" id="IPR000092">
    <property type="entry name" value="Polyprenyl_synt"/>
</dbReference>
<evidence type="ECO:0000256" key="1">
    <source>
        <dbReference type="ARBA" id="ARBA00001946"/>
    </source>
</evidence>
<dbReference type="InterPro" id="IPR008949">
    <property type="entry name" value="Isoprenoid_synthase_dom_sf"/>
</dbReference>
<gene>
    <name evidence="8" type="ORF">SAMN02910344_00698</name>
</gene>
<evidence type="ECO:0000313" key="9">
    <source>
        <dbReference type="Proteomes" id="UP000243745"/>
    </source>
</evidence>
<keyword evidence="3 7" id="KW-0808">Transferase</keyword>
<dbReference type="Gene3D" id="1.10.600.10">
    <property type="entry name" value="Farnesyl Diphosphate Synthase"/>
    <property type="match status" value="1"/>
</dbReference>
<evidence type="ECO:0000256" key="7">
    <source>
        <dbReference type="RuleBase" id="RU004466"/>
    </source>
</evidence>
<dbReference type="InterPro" id="IPR033749">
    <property type="entry name" value="Polyprenyl_synt_CS"/>
</dbReference>
<dbReference type="EMBL" id="FOXF01000008">
    <property type="protein sequence ID" value="SFP19565.1"/>
    <property type="molecule type" value="Genomic_DNA"/>
</dbReference>
<name>A0A662ZH96_9GAMM</name>
<dbReference type="SUPFAM" id="SSF48576">
    <property type="entry name" value="Terpenoid synthases"/>
    <property type="match status" value="1"/>
</dbReference>
<dbReference type="InterPro" id="IPR053378">
    <property type="entry name" value="Prenyl_diphosphate_synthase"/>
</dbReference>
<dbReference type="SFLD" id="SFLDG01017">
    <property type="entry name" value="Polyprenyl_Transferase_Like"/>
    <property type="match status" value="1"/>
</dbReference>
<dbReference type="PANTHER" id="PTHR43281:SF1">
    <property type="entry name" value="FARNESYL DIPHOSPHATE SYNTHASE"/>
    <property type="match status" value="1"/>
</dbReference>
<dbReference type="GO" id="GO:0008654">
    <property type="term" value="P:phospholipid biosynthetic process"/>
    <property type="evidence" value="ECO:0007669"/>
    <property type="project" value="UniProtKB-ARBA"/>
</dbReference>
<keyword evidence="6" id="KW-0414">Isoprene biosynthesis</keyword>
<evidence type="ECO:0000256" key="4">
    <source>
        <dbReference type="ARBA" id="ARBA00022723"/>
    </source>
</evidence>
<dbReference type="AlphaFoldDB" id="A0A662ZH96"/>
<dbReference type="GO" id="GO:0046872">
    <property type="term" value="F:metal ion binding"/>
    <property type="evidence" value="ECO:0007669"/>
    <property type="project" value="UniProtKB-KW"/>
</dbReference>
<dbReference type="PANTHER" id="PTHR43281">
    <property type="entry name" value="FARNESYL DIPHOSPHATE SYNTHASE"/>
    <property type="match status" value="1"/>
</dbReference>
<keyword evidence="4" id="KW-0479">Metal-binding</keyword>
<dbReference type="RefSeq" id="WP_093140956.1">
    <property type="nucleotide sequence ID" value="NZ_FOXF01000008.1"/>
</dbReference>
<dbReference type="SFLD" id="SFLDS00005">
    <property type="entry name" value="Isoprenoid_Synthase_Type_I"/>
    <property type="match status" value="1"/>
</dbReference>
<dbReference type="FunFam" id="1.10.600.10:FF:000001">
    <property type="entry name" value="Geranylgeranyl diphosphate synthase"/>
    <property type="match status" value="1"/>
</dbReference>
<evidence type="ECO:0000256" key="2">
    <source>
        <dbReference type="ARBA" id="ARBA00006706"/>
    </source>
</evidence>
<dbReference type="PROSITE" id="PS00444">
    <property type="entry name" value="POLYPRENYL_SYNTHASE_2"/>
    <property type="match status" value="1"/>
</dbReference>
<dbReference type="CDD" id="cd00685">
    <property type="entry name" value="Trans_IPPS_HT"/>
    <property type="match status" value="1"/>
</dbReference>
<evidence type="ECO:0000256" key="6">
    <source>
        <dbReference type="ARBA" id="ARBA00023229"/>
    </source>
</evidence>
<organism evidence="8 9">
    <name type="scientific">Ruminobacter amylophilus</name>
    <dbReference type="NCBI Taxonomy" id="867"/>
    <lineage>
        <taxon>Bacteria</taxon>
        <taxon>Pseudomonadati</taxon>
        <taxon>Pseudomonadota</taxon>
        <taxon>Gammaproteobacteria</taxon>
        <taxon>Aeromonadales</taxon>
        <taxon>Succinivibrionaceae</taxon>
        <taxon>Ruminobacter</taxon>
    </lineage>
</organism>